<organism evidence="1 2">
    <name type="scientific">Ignelater luminosus</name>
    <name type="common">Cucubano</name>
    <name type="synonym">Pyrophorus luminosus</name>
    <dbReference type="NCBI Taxonomy" id="2038154"/>
    <lineage>
        <taxon>Eukaryota</taxon>
        <taxon>Metazoa</taxon>
        <taxon>Ecdysozoa</taxon>
        <taxon>Arthropoda</taxon>
        <taxon>Hexapoda</taxon>
        <taxon>Insecta</taxon>
        <taxon>Pterygota</taxon>
        <taxon>Neoptera</taxon>
        <taxon>Endopterygota</taxon>
        <taxon>Coleoptera</taxon>
        <taxon>Polyphaga</taxon>
        <taxon>Elateriformia</taxon>
        <taxon>Elateroidea</taxon>
        <taxon>Elateridae</taxon>
        <taxon>Agrypninae</taxon>
        <taxon>Pyrophorini</taxon>
        <taxon>Ignelater</taxon>
    </lineage>
</organism>
<sequence>MKAEILLYLVLFINYTFGYYPSGSALGSSLFDQAKSHVQLGRGNFGLLPGHGLHSGKKGAILGSIGTVGMMRPGIDTVVGGDSVIQVNGQNVINIACNDNTPYQDNCKRPCYCQKNQIYCPNTDCIPDDGGFNFKNRCPGNGISFENDCNTCFCFTVGLVCTANECSITN</sequence>
<comment type="caution">
    <text evidence="1">The sequence shown here is derived from an EMBL/GenBank/DDBJ whole genome shotgun (WGS) entry which is preliminary data.</text>
</comment>
<dbReference type="EMBL" id="VTPC01004702">
    <property type="protein sequence ID" value="KAF2896854.1"/>
    <property type="molecule type" value="Genomic_DNA"/>
</dbReference>
<dbReference type="AlphaFoldDB" id="A0A8K0D2M6"/>
<name>A0A8K0D2M6_IGNLU</name>
<evidence type="ECO:0000313" key="1">
    <source>
        <dbReference type="EMBL" id="KAF2896854.1"/>
    </source>
</evidence>
<reference evidence="1" key="1">
    <citation type="submission" date="2019-08" db="EMBL/GenBank/DDBJ databases">
        <title>The genome of the North American firefly Photinus pyralis.</title>
        <authorList>
            <consortium name="Photinus pyralis genome working group"/>
            <person name="Fallon T.R."/>
            <person name="Sander Lower S.E."/>
            <person name="Weng J.-K."/>
        </authorList>
    </citation>
    <scope>NUCLEOTIDE SEQUENCE</scope>
    <source>
        <strain evidence="1">TRF0915ILg1</strain>
        <tissue evidence="1">Whole body</tissue>
    </source>
</reference>
<dbReference type="Proteomes" id="UP000801492">
    <property type="component" value="Unassembled WGS sequence"/>
</dbReference>
<evidence type="ECO:0000313" key="2">
    <source>
        <dbReference type="Proteomes" id="UP000801492"/>
    </source>
</evidence>
<protein>
    <submittedName>
        <fullName evidence="1">Uncharacterized protein</fullName>
    </submittedName>
</protein>
<gene>
    <name evidence="1" type="ORF">ILUMI_09323</name>
</gene>
<proteinExistence type="predicted"/>
<accession>A0A8K0D2M6</accession>
<keyword evidence="2" id="KW-1185">Reference proteome</keyword>